<accession>A0A7Z2G4J0</accession>
<gene>
    <name evidence="1" type="ORF">FAZ97_09370</name>
</gene>
<dbReference type="AlphaFoldDB" id="A0A7Z2G4J0"/>
<sequence length="92" mass="10556">MQEAKWSAQRSIGQREAHQCSERDFRAVFGELDASALITADELAALLCVSRQSLDFRLRVGKIPRPVVREKRCVRWRAGDVRAWLDGMQQVE</sequence>
<dbReference type="EMBL" id="CP046909">
    <property type="protein sequence ID" value="QGZ55111.1"/>
    <property type="molecule type" value="Genomic_DNA"/>
</dbReference>
<evidence type="ECO:0000313" key="2">
    <source>
        <dbReference type="Proteomes" id="UP000434209"/>
    </source>
</evidence>
<name>A0A7Z2G4J0_9BURK</name>
<organism evidence="1 2">
    <name type="scientific">Paraburkholderia acidiphila</name>
    <dbReference type="NCBI Taxonomy" id="2571747"/>
    <lineage>
        <taxon>Bacteria</taxon>
        <taxon>Pseudomonadati</taxon>
        <taxon>Pseudomonadota</taxon>
        <taxon>Betaproteobacteria</taxon>
        <taxon>Burkholderiales</taxon>
        <taxon>Burkholderiaceae</taxon>
        <taxon>Paraburkholderia</taxon>
    </lineage>
</organism>
<dbReference type="Proteomes" id="UP000434209">
    <property type="component" value="Chromosome 1"/>
</dbReference>
<evidence type="ECO:0008006" key="3">
    <source>
        <dbReference type="Google" id="ProtNLM"/>
    </source>
</evidence>
<dbReference type="OrthoDB" id="8527558at2"/>
<dbReference type="RefSeq" id="WP_158758199.1">
    <property type="nucleotide sequence ID" value="NZ_CP046909.1"/>
</dbReference>
<reference evidence="1 2" key="1">
    <citation type="submission" date="2019-12" db="EMBL/GenBank/DDBJ databases">
        <title>Paraburkholderia acidiphila 7Q-K02 sp. nov and Paraburkholderia acidisoli DHF22 sp. nov., two strains isolated from forest soil.</title>
        <authorList>
            <person name="Gao Z."/>
            <person name="Qiu L."/>
        </authorList>
    </citation>
    <scope>NUCLEOTIDE SEQUENCE [LARGE SCALE GENOMIC DNA]</scope>
    <source>
        <strain evidence="1 2">7Q-K02</strain>
    </source>
</reference>
<proteinExistence type="predicted"/>
<evidence type="ECO:0000313" key="1">
    <source>
        <dbReference type="EMBL" id="QGZ55111.1"/>
    </source>
</evidence>
<protein>
    <recommendedName>
        <fullName evidence="3">Helix-turn-helix domain-containing protein</fullName>
    </recommendedName>
</protein>
<keyword evidence="2" id="KW-1185">Reference proteome</keyword>
<dbReference type="KEGG" id="pacp:FAZ97_09370"/>